<dbReference type="PROSITE" id="PS51476">
    <property type="entry name" value="PROTEASOME_BETA_2"/>
    <property type="match status" value="1"/>
</dbReference>
<dbReference type="Gene3D" id="3.60.20.10">
    <property type="entry name" value="Glutamine Phosphoribosylpyrophosphate, subunit 1, domain 1"/>
    <property type="match status" value="1"/>
</dbReference>
<proteinExistence type="inferred from homology"/>
<keyword evidence="1 4" id="KW-0963">Cytoplasm</keyword>
<evidence type="ECO:0000256" key="1">
    <source>
        <dbReference type="ARBA" id="ARBA00022490"/>
    </source>
</evidence>
<dbReference type="InterPro" id="IPR016050">
    <property type="entry name" value="Proteasome_bsu_CS"/>
</dbReference>
<dbReference type="EMBL" id="RSCE01000003">
    <property type="protein sequence ID" value="RSH84555.1"/>
    <property type="molecule type" value="Genomic_DNA"/>
</dbReference>
<keyword evidence="7" id="KW-1185">Reference proteome</keyword>
<evidence type="ECO:0000256" key="5">
    <source>
        <dbReference type="SAM" id="MobiDB-lite"/>
    </source>
</evidence>
<dbReference type="PROSITE" id="PS00854">
    <property type="entry name" value="PROTEASOME_BETA_1"/>
    <property type="match status" value="1"/>
</dbReference>
<gene>
    <name evidence="6" type="primary">PRE4</name>
    <name evidence="6" type="ORF">EHS24_006077</name>
</gene>
<comment type="caution">
    <text evidence="6">The sequence shown here is derived from an EMBL/GenBank/DDBJ whole genome shotgun (WGS) entry which is preliminary data.</text>
</comment>
<dbReference type="RefSeq" id="XP_028478003.1">
    <property type="nucleotide sequence ID" value="XM_028621551.1"/>
</dbReference>
<comment type="similarity">
    <text evidence="4">Belongs to the peptidase T1B family.</text>
</comment>
<reference evidence="6 7" key="1">
    <citation type="submission" date="2018-11" db="EMBL/GenBank/DDBJ databases">
        <title>Genome sequence of Apiotrichum porosum DSM 27194.</title>
        <authorList>
            <person name="Aliyu H."/>
            <person name="Gorte O."/>
            <person name="Ochsenreither K."/>
        </authorList>
    </citation>
    <scope>NUCLEOTIDE SEQUENCE [LARGE SCALE GENOMIC DNA]</scope>
    <source>
        <strain evidence="6 7">DSM 27194</strain>
    </source>
</reference>
<dbReference type="PANTHER" id="PTHR32194:SF6">
    <property type="entry name" value="PROTEASOME SUBUNIT BETA"/>
    <property type="match status" value="1"/>
</dbReference>
<dbReference type="CDD" id="cd03760">
    <property type="entry name" value="proteasome_beta_type_4"/>
    <property type="match status" value="1"/>
</dbReference>
<dbReference type="SUPFAM" id="SSF56235">
    <property type="entry name" value="N-terminal nucleophile aminohydrolases (Ntn hydrolases)"/>
    <property type="match status" value="1"/>
</dbReference>
<name>A0A427Y0M0_9TREE</name>
<evidence type="ECO:0000313" key="7">
    <source>
        <dbReference type="Proteomes" id="UP000279236"/>
    </source>
</evidence>
<organism evidence="6 7">
    <name type="scientific">Apiotrichum porosum</name>
    <dbReference type="NCBI Taxonomy" id="105984"/>
    <lineage>
        <taxon>Eukaryota</taxon>
        <taxon>Fungi</taxon>
        <taxon>Dikarya</taxon>
        <taxon>Basidiomycota</taxon>
        <taxon>Agaricomycotina</taxon>
        <taxon>Tremellomycetes</taxon>
        <taxon>Trichosporonales</taxon>
        <taxon>Trichosporonaceae</taxon>
        <taxon>Apiotrichum</taxon>
    </lineage>
</organism>
<comment type="subcellular location">
    <subcellularLocation>
        <location evidence="4">Cytoplasm</location>
    </subcellularLocation>
    <subcellularLocation>
        <location evidence="4">Nucleus</location>
    </subcellularLocation>
</comment>
<evidence type="ECO:0000256" key="2">
    <source>
        <dbReference type="ARBA" id="ARBA00022942"/>
    </source>
</evidence>
<dbReference type="InterPro" id="IPR023333">
    <property type="entry name" value="Proteasome_suB-type"/>
</dbReference>
<dbReference type="OrthoDB" id="10248542at2759"/>
<dbReference type="PANTHER" id="PTHR32194">
    <property type="entry name" value="METALLOPROTEASE TLDD"/>
    <property type="match status" value="1"/>
</dbReference>
<comment type="function">
    <text evidence="4">Non-catalytic component of the proteasome.</text>
</comment>
<keyword evidence="2 4" id="KW-0647">Proteasome</keyword>
<dbReference type="Proteomes" id="UP000279236">
    <property type="component" value="Unassembled WGS sequence"/>
</dbReference>
<dbReference type="InterPro" id="IPR016295">
    <property type="entry name" value="Proteasome_beta4"/>
</dbReference>
<dbReference type="InterPro" id="IPR001353">
    <property type="entry name" value="Proteasome_sua/b"/>
</dbReference>
<evidence type="ECO:0000256" key="4">
    <source>
        <dbReference type="PIRNR" id="PIRNR001213"/>
    </source>
</evidence>
<dbReference type="PIRSF" id="PIRSF001213">
    <property type="entry name" value="Psome_endopept_beta"/>
    <property type="match status" value="1"/>
</dbReference>
<dbReference type="GO" id="GO:0005634">
    <property type="term" value="C:nucleus"/>
    <property type="evidence" value="ECO:0007669"/>
    <property type="project" value="UniProtKB-SubCell"/>
</dbReference>
<evidence type="ECO:0000313" key="6">
    <source>
        <dbReference type="EMBL" id="RSH84555.1"/>
    </source>
</evidence>
<dbReference type="STRING" id="105984.A0A427Y0M0"/>
<accession>A0A427Y0M0</accession>
<dbReference type="InterPro" id="IPR029055">
    <property type="entry name" value="Ntn_hydrolases_N"/>
</dbReference>
<keyword evidence="3 4" id="KW-0539">Nucleus</keyword>
<sequence>MNHHPAAWGQPLTAHQQFDMYSTNPMGMSAPRSAHSHGPVQNTQWPLVTGTSVIGIKYEGGVMLAADNLASYGSLARFRDIERLHALGTHTILGVAGDMSDFQYLKKELDGLLREEETLTLTDAHPPLSPNNLYTFLANLFYARRNKINPLWNACLVGGWDFKKDESFLGYVDLLGTTYTAPTLATGFGAHIAQPLLREAYEAKAGVDLEGRPGADGRLLTAEEAEAVIDDCMKVLYYRDARSINKYQVARVTKDGVSISESKSSETEWMYAEGLRGYGGQTQ</sequence>
<feature type="region of interest" description="Disordered" evidence="5">
    <location>
        <begin position="21"/>
        <end position="42"/>
    </location>
</feature>
<protein>
    <recommendedName>
        <fullName evidence="4">Proteasome subunit beta</fullName>
    </recommendedName>
</protein>
<dbReference type="GO" id="GO:0019774">
    <property type="term" value="C:proteasome core complex, beta-subunit complex"/>
    <property type="evidence" value="ECO:0007669"/>
    <property type="project" value="UniProtKB-UniRule"/>
</dbReference>
<dbReference type="GeneID" id="39590620"/>
<dbReference type="GO" id="GO:0051603">
    <property type="term" value="P:proteolysis involved in protein catabolic process"/>
    <property type="evidence" value="ECO:0007669"/>
    <property type="project" value="InterPro"/>
</dbReference>
<dbReference type="FunFam" id="3.60.20.10:FF:000014">
    <property type="entry name" value="Proteasome subunit beta type-7"/>
    <property type="match status" value="1"/>
</dbReference>
<evidence type="ECO:0000256" key="3">
    <source>
        <dbReference type="ARBA" id="ARBA00023242"/>
    </source>
</evidence>
<dbReference type="Pfam" id="PF00227">
    <property type="entry name" value="Proteasome"/>
    <property type="match status" value="1"/>
</dbReference>
<dbReference type="AlphaFoldDB" id="A0A427Y0M0"/>
<dbReference type="GO" id="GO:0005737">
    <property type="term" value="C:cytoplasm"/>
    <property type="evidence" value="ECO:0007669"/>
    <property type="project" value="UniProtKB-SubCell"/>
</dbReference>